<comment type="caution">
    <text evidence="1">The sequence shown here is derived from an EMBL/GenBank/DDBJ whole genome shotgun (WGS) entry which is preliminary data.</text>
</comment>
<organism evidence="1 2">
    <name type="scientific">Ktedonobacter robiniae</name>
    <dbReference type="NCBI Taxonomy" id="2778365"/>
    <lineage>
        <taxon>Bacteria</taxon>
        <taxon>Bacillati</taxon>
        <taxon>Chloroflexota</taxon>
        <taxon>Ktedonobacteria</taxon>
        <taxon>Ktedonobacterales</taxon>
        <taxon>Ktedonobacteraceae</taxon>
        <taxon>Ktedonobacter</taxon>
    </lineage>
</organism>
<protein>
    <submittedName>
        <fullName evidence="1">Uncharacterized protein</fullName>
    </submittedName>
</protein>
<name>A0ABQ3URQ1_9CHLR</name>
<keyword evidence="2" id="KW-1185">Reference proteome</keyword>
<dbReference type="Proteomes" id="UP000654345">
    <property type="component" value="Unassembled WGS sequence"/>
</dbReference>
<accession>A0ABQ3URQ1</accession>
<dbReference type="EMBL" id="BNJG01000001">
    <property type="protein sequence ID" value="GHO55047.1"/>
    <property type="molecule type" value="Genomic_DNA"/>
</dbReference>
<proteinExistence type="predicted"/>
<gene>
    <name evidence="1" type="ORF">KSB_35220</name>
</gene>
<sequence>MDGLAGLLEFSRYLRGAFISNDVLAYYCLLLSQTYGRVIKSQASHIFQLTITTTSIIIQVVRREEPSVDDTYSWYASCLNQVHKVPIAQIEVFRRLVSCHHAIEML</sequence>
<evidence type="ECO:0000313" key="1">
    <source>
        <dbReference type="EMBL" id="GHO55047.1"/>
    </source>
</evidence>
<reference evidence="1 2" key="1">
    <citation type="journal article" date="2021" name="Int. J. Syst. Evol. Microbiol.">
        <title>Reticulibacter mediterranei gen. nov., sp. nov., within the new family Reticulibacteraceae fam. nov., and Ktedonospora formicarum gen. nov., sp. nov., Ktedonobacter robiniae sp. nov., Dictyobacter formicarum sp. nov. and Dictyobacter arantiisoli sp. nov., belonging to the class Ktedonobacteria.</title>
        <authorList>
            <person name="Yabe S."/>
            <person name="Zheng Y."/>
            <person name="Wang C.M."/>
            <person name="Sakai Y."/>
            <person name="Abe K."/>
            <person name="Yokota A."/>
            <person name="Donadio S."/>
            <person name="Cavaletti L."/>
            <person name="Monciardini P."/>
        </authorList>
    </citation>
    <scope>NUCLEOTIDE SEQUENCE [LARGE SCALE GENOMIC DNA]</scope>
    <source>
        <strain evidence="1 2">SOSP1-30</strain>
    </source>
</reference>
<evidence type="ECO:0000313" key="2">
    <source>
        <dbReference type="Proteomes" id="UP000654345"/>
    </source>
</evidence>